<feature type="region of interest" description="Disordered" evidence="1">
    <location>
        <begin position="232"/>
        <end position="255"/>
    </location>
</feature>
<dbReference type="Pfam" id="PF09557">
    <property type="entry name" value="DUF2382"/>
    <property type="match status" value="1"/>
</dbReference>
<feature type="domain" description="DUF2382" evidence="3">
    <location>
        <begin position="131"/>
        <end position="245"/>
    </location>
</feature>
<dbReference type="Proteomes" id="UP000294506">
    <property type="component" value="Unassembled WGS sequence"/>
</dbReference>
<dbReference type="InterPro" id="IPR011033">
    <property type="entry name" value="PRC_barrel-like_sf"/>
</dbReference>
<dbReference type="AlphaFoldDB" id="A0A4R7FY49"/>
<evidence type="ECO:0000313" key="4">
    <source>
        <dbReference type="EMBL" id="TDS83721.1"/>
    </source>
</evidence>
<evidence type="ECO:0000256" key="1">
    <source>
        <dbReference type="SAM" id="MobiDB-lite"/>
    </source>
</evidence>
<sequence length="255" mass="28156">MTMVNSNFDIDSIENADVYDSEGAKVGSVGQVYVDSQTQEPEFVTVNIGLFGTKETFIPFGATDHSPEGLRVPFTKAYIKDAPNIDVDGHLSVEEEQRLWDYYSSARDTGRHGVDTGGPDVDTDTADADNMVAHEERLKIGTEQREAGQVRLRKRVRTENQSIEVPVQREELVVEREKVDPNSADASSAGTIDDAGREDEVVTLREERPVVDKETVATEKVNVGKRTVQDTETVSGEVRKEEIDVEGDSKPGAKR</sequence>
<dbReference type="GO" id="GO:0030077">
    <property type="term" value="C:plasma membrane light-harvesting complex"/>
    <property type="evidence" value="ECO:0007669"/>
    <property type="project" value="InterPro"/>
</dbReference>
<dbReference type="Pfam" id="PF05239">
    <property type="entry name" value="PRC"/>
    <property type="match status" value="1"/>
</dbReference>
<evidence type="ECO:0000259" key="3">
    <source>
        <dbReference type="Pfam" id="PF09557"/>
    </source>
</evidence>
<dbReference type="InterPro" id="IPR019060">
    <property type="entry name" value="DUF2382"/>
</dbReference>
<feature type="domain" description="PRC-barrel" evidence="2">
    <location>
        <begin position="8"/>
        <end position="64"/>
    </location>
</feature>
<reference evidence="4 5" key="1">
    <citation type="submission" date="2019-03" db="EMBL/GenBank/DDBJ databases">
        <title>Genomic Encyclopedia of Type Strains, Phase III (KMG-III): the genomes of soil and plant-associated and newly described type strains.</title>
        <authorList>
            <person name="Whitman W."/>
        </authorList>
    </citation>
    <scope>NUCLEOTIDE SEQUENCE [LARGE SCALE GENOMIC DNA]</scope>
    <source>
        <strain evidence="4 5">DSM 27373</strain>
    </source>
</reference>
<dbReference type="InterPro" id="IPR014747">
    <property type="entry name" value="Bac_photo_RC_H_C"/>
</dbReference>
<dbReference type="PANTHER" id="PTHR38463">
    <property type="entry name" value="STRESS RESPONSE PROTEIN YSNF"/>
    <property type="match status" value="1"/>
</dbReference>
<accession>A0A4R7FY49</accession>
<evidence type="ECO:0000313" key="5">
    <source>
        <dbReference type="Proteomes" id="UP000294506"/>
    </source>
</evidence>
<comment type="caution">
    <text evidence="4">The sequence shown here is derived from an EMBL/GenBank/DDBJ whole genome shotgun (WGS) entry which is preliminary data.</text>
</comment>
<dbReference type="Gene3D" id="3.90.50.10">
    <property type="entry name" value="Photosynthetic Reaction Center, subunit H, domain 2"/>
    <property type="match status" value="1"/>
</dbReference>
<name>A0A4R7FY49_9MICC</name>
<dbReference type="RefSeq" id="WP_243832307.1">
    <property type="nucleotide sequence ID" value="NZ_SOAN01000009.1"/>
</dbReference>
<keyword evidence="5" id="KW-1185">Reference proteome</keyword>
<evidence type="ECO:0000259" key="2">
    <source>
        <dbReference type="Pfam" id="PF05239"/>
    </source>
</evidence>
<feature type="region of interest" description="Disordered" evidence="1">
    <location>
        <begin position="178"/>
        <end position="199"/>
    </location>
</feature>
<organism evidence="4 5">
    <name type="scientific">Nesterenkonia aurantiaca</name>
    <dbReference type="NCBI Taxonomy" id="1436010"/>
    <lineage>
        <taxon>Bacteria</taxon>
        <taxon>Bacillati</taxon>
        <taxon>Actinomycetota</taxon>
        <taxon>Actinomycetes</taxon>
        <taxon>Micrococcales</taxon>
        <taxon>Micrococcaceae</taxon>
        <taxon>Nesterenkonia</taxon>
    </lineage>
</organism>
<proteinExistence type="predicted"/>
<dbReference type="InterPro" id="IPR052967">
    <property type="entry name" value="Stress_Response_Assoc"/>
</dbReference>
<dbReference type="GO" id="GO:0019684">
    <property type="term" value="P:photosynthesis, light reaction"/>
    <property type="evidence" value="ECO:0007669"/>
    <property type="project" value="InterPro"/>
</dbReference>
<dbReference type="SUPFAM" id="SSF50346">
    <property type="entry name" value="PRC-barrel domain"/>
    <property type="match status" value="1"/>
</dbReference>
<dbReference type="PANTHER" id="PTHR38463:SF1">
    <property type="entry name" value="STRESS RESPONSE PROTEIN YSNF"/>
    <property type="match status" value="1"/>
</dbReference>
<gene>
    <name evidence="4" type="ORF">EV640_1096</name>
</gene>
<dbReference type="NCBIfam" id="TIGR02271">
    <property type="entry name" value="YsnF/AvaK domain"/>
    <property type="match status" value="1"/>
</dbReference>
<dbReference type="EMBL" id="SOAN01000009">
    <property type="protein sequence ID" value="TDS83721.1"/>
    <property type="molecule type" value="Genomic_DNA"/>
</dbReference>
<feature type="compositionally biased region" description="Basic and acidic residues" evidence="1">
    <location>
        <begin position="237"/>
        <end position="255"/>
    </location>
</feature>
<dbReference type="InterPro" id="IPR027275">
    <property type="entry name" value="PRC-brl_dom"/>
</dbReference>
<protein>
    <submittedName>
        <fullName evidence="4">Uncharacterized protein (TIGR02271 family)</fullName>
    </submittedName>
</protein>